<dbReference type="Pfam" id="PF05922">
    <property type="entry name" value="Inhibitor_I9"/>
    <property type="match status" value="1"/>
</dbReference>
<keyword evidence="5 15" id="KW-0732">Signal</keyword>
<evidence type="ECO:0000256" key="1">
    <source>
        <dbReference type="ARBA" id="ARBA00011073"/>
    </source>
</evidence>
<dbReference type="GO" id="GO:0004252">
    <property type="term" value="F:serine-type endopeptidase activity"/>
    <property type="evidence" value="ECO:0007669"/>
    <property type="project" value="UniProtKB-UniRule"/>
</dbReference>
<dbReference type="PROSITE" id="PS00138">
    <property type="entry name" value="SUBTILASE_SER"/>
    <property type="match status" value="1"/>
</dbReference>
<dbReference type="Gene3D" id="3.40.50.200">
    <property type="entry name" value="Peptidase S8/S53 domain"/>
    <property type="match status" value="1"/>
</dbReference>
<evidence type="ECO:0000256" key="5">
    <source>
        <dbReference type="ARBA" id="ARBA00022729"/>
    </source>
</evidence>
<dbReference type="PROSITE" id="PS51892">
    <property type="entry name" value="SUBTILASE"/>
    <property type="match status" value="1"/>
</dbReference>
<reference evidence="17 18" key="1">
    <citation type="submission" date="2018-11" db="EMBL/GenBank/DDBJ databases">
        <title>Genomes From Bacteria Associated with the Canine Oral Cavity: a Test Case for Automated Genome-Based Taxonomic Assignment.</title>
        <authorList>
            <person name="Coil D.A."/>
            <person name="Jospin G."/>
            <person name="Darling A.E."/>
            <person name="Wallis C."/>
            <person name="Davis I.J."/>
            <person name="Harris S."/>
            <person name="Eisen J.A."/>
            <person name="Holcombe L.J."/>
            <person name="O'Flynn C."/>
        </authorList>
    </citation>
    <scope>NUCLEOTIDE SEQUENCE [LARGE SCALE GENOMIC DNA]</scope>
    <source>
        <strain evidence="17 18">OH5050</strain>
    </source>
</reference>
<keyword evidence="14" id="KW-0812">Transmembrane</keyword>
<dbReference type="InterPro" id="IPR023828">
    <property type="entry name" value="Peptidase_S8_Ser-AS"/>
</dbReference>
<evidence type="ECO:0000256" key="9">
    <source>
        <dbReference type="ARBA" id="ARBA00023088"/>
    </source>
</evidence>
<dbReference type="InterPro" id="IPR050131">
    <property type="entry name" value="Peptidase_S8_subtilisin-like"/>
</dbReference>
<dbReference type="GO" id="GO:0016020">
    <property type="term" value="C:membrane"/>
    <property type="evidence" value="ECO:0007669"/>
    <property type="project" value="InterPro"/>
</dbReference>
<keyword evidence="4 11" id="KW-0645">Protease</keyword>
<dbReference type="Pfam" id="PF06280">
    <property type="entry name" value="fn3_5"/>
    <property type="match status" value="1"/>
</dbReference>
<dbReference type="EMBL" id="RQZC01000032">
    <property type="protein sequence ID" value="RRD23366.1"/>
    <property type="molecule type" value="Genomic_DNA"/>
</dbReference>
<evidence type="ECO:0000256" key="14">
    <source>
        <dbReference type="SAM" id="Phobius"/>
    </source>
</evidence>
<dbReference type="InterPro" id="IPR037045">
    <property type="entry name" value="S8pro/Inhibitor_I9_sf"/>
</dbReference>
<evidence type="ECO:0000256" key="13">
    <source>
        <dbReference type="SAM" id="MobiDB-lite"/>
    </source>
</evidence>
<evidence type="ECO:0000256" key="4">
    <source>
        <dbReference type="ARBA" id="ARBA00022670"/>
    </source>
</evidence>
<keyword evidence="14" id="KW-1133">Transmembrane helix</keyword>
<proteinExistence type="inferred from homology"/>
<dbReference type="InterPro" id="IPR015500">
    <property type="entry name" value="Peptidase_S8_subtilisin-rel"/>
</dbReference>
<dbReference type="SUPFAM" id="SSF52025">
    <property type="entry name" value="PA domain"/>
    <property type="match status" value="1"/>
</dbReference>
<dbReference type="Pfam" id="PF00082">
    <property type="entry name" value="Peptidase_S8"/>
    <property type="match status" value="1"/>
</dbReference>
<dbReference type="PANTHER" id="PTHR43806">
    <property type="entry name" value="PEPTIDASE S8"/>
    <property type="match status" value="1"/>
</dbReference>
<evidence type="ECO:0000313" key="17">
    <source>
        <dbReference type="EMBL" id="RRD23366.1"/>
    </source>
</evidence>
<feature type="region of interest" description="Disordered" evidence="13">
    <location>
        <begin position="777"/>
        <end position="803"/>
    </location>
</feature>
<evidence type="ECO:0000256" key="11">
    <source>
        <dbReference type="PROSITE-ProRule" id="PRU01240"/>
    </source>
</evidence>
<dbReference type="PANTHER" id="PTHR43806:SF11">
    <property type="entry name" value="CEREVISIN-RELATED"/>
    <property type="match status" value="1"/>
</dbReference>
<dbReference type="InterPro" id="IPR019931">
    <property type="entry name" value="LPXTG_anchor"/>
</dbReference>
<dbReference type="RefSeq" id="WP_124934742.1">
    <property type="nucleotide sequence ID" value="NZ_RQZC01000032.1"/>
</dbReference>
<gene>
    <name evidence="17" type="ORF">EII10_12105</name>
</gene>
<feature type="chain" id="PRO_5017953024" evidence="15">
    <location>
        <begin position="31"/>
        <end position="1753"/>
    </location>
</feature>
<evidence type="ECO:0000313" key="18">
    <source>
        <dbReference type="Proteomes" id="UP000271272"/>
    </source>
</evidence>
<keyword evidence="9" id="KW-0572">Peptidoglycan-anchor</keyword>
<feature type="active site" description="Charge relay system" evidence="10 11">
    <location>
        <position position="573"/>
    </location>
</feature>
<name>A0A3P1UQG5_9ACTO</name>
<comment type="similarity">
    <text evidence="1 11 12">Belongs to the peptidase S8 family.</text>
</comment>
<dbReference type="PROSITE" id="PS00136">
    <property type="entry name" value="SUBTILASE_ASP"/>
    <property type="match status" value="1"/>
</dbReference>
<evidence type="ECO:0000256" key="8">
    <source>
        <dbReference type="ARBA" id="ARBA00022825"/>
    </source>
</evidence>
<feature type="active site" description="Charge relay system" evidence="10 11">
    <location>
        <position position="183"/>
    </location>
</feature>
<feature type="signal peptide" evidence="15">
    <location>
        <begin position="1"/>
        <end position="30"/>
    </location>
</feature>
<dbReference type="Gene3D" id="3.50.30.30">
    <property type="match status" value="1"/>
</dbReference>
<comment type="caution">
    <text evidence="17">The sequence shown here is derived from an EMBL/GenBank/DDBJ whole genome shotgun (WGS) entry which is preliminary data.</text>
</comment>
<keyword evidence="8 11" id="KW-0720">Serine protease</keyword>
<dbReference type="InterPro" id="IPR046450">
    <property type="entry name" value="PA_dom_sf"/>
</dbReference>
<evidence type="ECO:0000256" key="15">
    <source>
        <dbReference type="SAM" id="SignalP"/>
    </source>
</evidence>
<feature type="compositionally biased region" description="Polar residues" evidence="13">
    <location>
        <begin position="1706"/>
        <end position="1717"/>
    </location>
</feature>
<dbReference type="OrthoDB" id="614750at2"/>
<dbReference type="InterPro" id="IPR036852">
    <property type="entry name" value="Peptidase_S8/S53_dom_sf"/>
</dbReference>
<dbReference type="Proteomes" id="UP000271272">
    <property type="component" value="Unassembled WGS sequence"/>
</dbReference>
<dbReference type="Gene3D" id="2.60.40.1710">
    <property type="entry name" value="Subtilisin-like superfamily"/>
    <property type="match status" value="1"/>
</dbReference>
<keyword evidence="14" id="KW-0472">Membrane</keyword>
<dbReference type="InterPro" id="IPR034216">
    <property type="entry name" value="C5a_Peptidase"/>
</dbReference>
<dbReference type="GO" id="GO:0006508">
    <property type="term" value="P:proteolysis"/>
    <property type="evidence" value="ECO:0007669"/>
    <property type="project" value="UniProtKB-KW"/>
</dbReference>
<dbReference type="Pfam" id="PF02225">
    <property type="entry name" value="PA"/>
    <property type="match status" value="1"/>
</dbReference>
<evidence type="ECO:0000256" key="12">
    <source>
        <dbReference type="RuleBase" id="RU003355"/>
    </source>
</evidence>
<keyword evidence="2" id="KW-0134">Cell wall</keyword>
<organism evidence="17 18">
    <name type="scientific">Actinomyces bowdenii</name>
    <dbReference type="NCBI Taxonomy" id="131109"/>
    <lineage>
        <taxon>Bacteria</taxon>
        <taxon>Bacillati</taxon>
        <taxon>Actinomycetota</taxon>
        <taxon>Actinomycetes</taxon>
        <taxon>Actinomycetales</taxon>
        <taxon>Actinomycetaceae</taxon>
        <taxon>Actinomyces</taxon>
    </lineage>
</organism>
<evidence type="ECO:0000256" key="10">
    <source>
        <dbReference type="PIRSR" id="PIRSR615500-1"/>
    </source>
</evidence>
<feature type="domain" description="Gram-positive cocci surface proteins LPxTG" evidence="16">
    <location>
        <begin position="1721"/>
        <end position="1753"/>
    </location>
</feature>
<dbReference type="Gene3D" id="3.30.70.80">
    <property type="entry name" value="Peptidase S8 propeptide/proteinase inhibitor I9"/>
    <property type="match status" value="1"/>
</dbReference>
<feature type="region of interest" description="Disordered" evidence="13">
    <location>
        <begin position="1445"/>
        <end position="1529"/>
    </location>
</feature>
<feature type="transmembrane region" description="Helical" evidence="14">
    <location>
        <begin position="1728"/>
        <end position="1748"/>
    </location>
</feature>
<dbReference type="InterPro" id="IPR010259">
    <property type="entry name" value="S8pro/Inhibitor_I9"/>
</dbReference>
<keyword evidence="6" id="KW-0677">Repeat</keyword>
<dbReference type="InterPro" id="IPR000209">
    <property type="entry name" value="Peptidase_S8/S53_dom"/>
</dbReference>
<dbReference type="PRINTS" id="PR00723">
    <property type="entry name" value="SUBTILISIN"/>
</dbReference>
<evidence type="ECO:0000256" key="3">
    <source>
        <dbReference type="ARBA" id="ARBA00022525"/>
    </source>
</evidence>
<sequence length="1753" mass="181407">MSTPLIRRFASLAAAALVTALALPAAPAPASPRAEDPPPASAAASSVSGSPLMRELAEELRAQALPASPEQVRVLVTLKEQPAGPSEAQESASLNAQNDLLGSWSQKHGLSVGDQFGYLVNGFSATMPASSIAGLALEPEVASVKRERVYYATEHTARELEGVPAAFKDHGADGTGTVISIIDSGVDPSHPDLRLDDCGAAKISAINPEGGLFTCKVPNGYNYADESFEIRDLTSSQHGQHVAGIAAANGSQGTESEFATTGRVDGAAPNAQLLAMKVFSNDPSRSRTANDSDIIAAIEDSVKLGADVINMSLGSTNGIPDASDGAHQAIARAREAGVLTVVAAGNEGQSFSTTGVGDDVLGRWDDGTINAPAAQGPALAVASIDNSAITVPRGYLGQGGSQTAFTYELATGAIDDEAHALVDVGLGRSSDYAQGARLNGAYALVERGEISFAQKYRHALDHGASGILVFNSEQGGTGHVTMGGVGEHSIVGASLTRADGLALRRALAEDPGQTVRLTRQTQVLDNPSSLAPSSFSSWGTTPGLDFKPEISGIGGSVYSTVGSDSYASDSGTSMAAPNIAGMSALMHQALAQRHPGLSGTERMDLATRLLMNTAAIPTDAAGTPFPPRQVGAGLAQVDRALASPVSAAVDGRPAVALREVGGPTTMTLTLTNHSQAEAAYTLPAQQVLTETNEAGQPTAPVVSDETLTASTASVSVPAGGSAEVSFTLTPGTASPHFIEGWLRLEADGAHPDLSVPYLGFVGDWDAESIIQEPGRTWAEGAPRDSTGLLGSSPQGPMPLSHHGSPLALSPNHDGNLDGVLPGLLLMRNAERVTYEILDSSGTVLATLGNDENVSREIGKDIVTTQGNGLITHKGQSFDGGIWNAQQGRATTIPDGDYTYRVSARLGEDRPWQVVDLPFTVDTIAPSITILEQEENSVRFTATDEGTGLLMAPRAYLADETAAEVTELEDGSYRATFSGTTPFLRIEAVDRGMTLTSERLFYGEPGLYVTIDGRAMPAELLVGSSGASLSIHGFASGGAARVTVNGSEAPVDRGEFWASVPTSPSLKEVRIRSYDDAGARLAEVSASVIHDGQAPVITITGEDLVDGEVVFRDDGTARLTGTVTDDRASAGELQVLINGEQVILDDQGGFSHTVMDTGSIVTWISATDGAHWVDEELPIRGRSSGSVHAPTMETEGCDPSTSICLIKDSHPSLSEDGSLFTMRGHSGGTEVGSIEFIRGSRAEGGTITAHEPIIAQIKDDGSFDAPLPVSPGMTEYRMVVRDERGAIAWQYIYRLYLDTEPPTITMTEPLLTGGTLYTNHGSVAFRGSISDNGWGYYLALNNATAADFVRLDNPGAEVNSADFEQVLTVRDGDVIRVYSVDAIGNILIGLIPVTVDTTAPSVGVDTVSANETIRDGRSLNAWAEDANLASMRVSLNGRVIEDKRTALTSERMEVEDALQPTEDPGQGPSLGSRPEGAQDGEPSPAAPAAQDGREAPAAGGAPADPATEADGSQASEPSIDAYGSRTTSTGTRLEAAVETADLAAGRYRLAVESTDLAGNTTTQIRCFVIDDAAVITGPDVARLTVAPGELGDQEAVAAKLLALYSVTDDGAADAEGGTSLSLLPGTVLVDGASTVRIVATDAAGHQVIRSVEVTITVSAPESAPDSGSGGSSGTQAPRVPMQPGERPVDPLPAGAVDDVRSRWEAASQGNSHVKSTRAQGALPGTGSGAVGLMALSLMALAAGGVVIRLRRRRH</sequence>
<accession>A0A3P1UQG5</accession>
<evidence type="ECO:0000256" key="2">
    <source>
        <dbReference type="ARBA" id="ARBA00022512"/>
    </source>
</evidence>
<keyword evidence="3" id="KW-0964">Secreted</keyword>
<feature type="region of interest" description="Disordered" evidence="13">
    <location>
        <begin position="27"/>
        <end position="48"/>
    </location>
</feature>
<keyword evidence="7 11" id="KW-0378">Hydrolase</keyword>
<dbReference type="CDD" id="cd07475">
    <property type="entry name" value="Peptidases_S8_C5a_Peptidase"/>
    <property type="match status" value="1"/>
</dbReference>
<dbReference type="InterPro" id="IPR003137">
    <property type="entry name" value="PA_domain"/>
</dbReference>
<feature type="active site" description="Charge relay system" evidence="10 11">
    <location>
        <position position="238"/>
    </location>
</feature>
<keyword evidence="18" id="KW-1185">Reference proteome</keyword>
<evidence type="ECO:0000256" key="6">
    <source>
        <dbReference type="ARBA" id="ARBA00022737"/>
    </source>
</evidence>
<feature type="compositionally biased region" description="Low complexity" evidence="13">
    <location>
        <begin position="1494"/>
        <end position="1510"/>
    </location>
</feature>
<dbReference type="InterPro" id="IPR023827">
    <property type="entry name" value="Peptidase_S8_Asp-AS"/>
</dbReference>
<evidence type="ECO:0000256" key="7">
    <source>
        <dbReference type="ARBA" id="ARBA00022801"/>
    </source>
</evidence>
<dbReference type="PROSITE" id="PS50847">
    <property type="entry name" value="GRAM_POS_ANCHORING"/>
    <property type="match status" value="1"/>
</dbReference>
<dbReference type="SUPFAM" id="SSF52743">
    <property type="entry name" value="Subtilisin-like"/>
    <property type="match status" value="1"/>
</dbReference>
<feature type="region of interest" description="Disordered" evidence="13">
    <location>
        <begin position="1658"/>
        <end position="1722"/>
    </location>
</feature>
<evidence type="ECO:0000259" key="16">
    <source>
        <dbReference type="PROSITE" id="PS50847"/>
    </source>
</evidence>
<dbReference type="InterPro" id="IPR010435">
    <property type="entry name" value="C5a/SBT2-like_Fn3"/>
</dbReference>
<protein>
    <submittedName>
        <fullName evidence="17">Serine protease</fullName>
    </submittedName>
</protein>